<evidence type="ECO:0000313" key="2">
    <source>
        <dbReference type="Proteomes" id="UP001165430"/>
    </source>
</evidence>
<proteinExistence type="predicted"/>
<gene>
    <name evidence="1" type="ORF">MM213_08420</name>
</gene>
<dbReference type="Proteomes" id="UP001165430">
    <property type="component" value="Unassembled WGS sequence"/>
</dbReference>
<accession>A0ABS9VBR8</accession>
<keyword evidence="2" id="KW-1185">Reference proteome</keyword>
<protein>
    <submittedName>
        <fullName evidence="1">Heavy metal transport/detoxification protein</fullName>
    </submittedName>
</protein>
<dbReference type="SUPFAM" id="SSF55008">
    <property type="entry name" value="HMA, heavy metal-associated domain"/>
    <property type="match status" value="1"/>
</dbReference>
<reference evidence="1" key="1">
    <citation type="submission" date="2022-03" db="EMBL/GenBank/DDBJ databases">
        <title>De novo assembled genomes of Belliella spp. (Cyclobacteriaceae) strains.</title>
        <authorList>
            <person name="Szabo A."/>
            <person name="Korponai K."/>
            <person name="Felfoldi T."/>
        </authorList>
    </citation>
    <scope>NUCLEOTIDE SEQUENCE</scope>
    <source>
        <strain evidence="1">DSM 111903</strain>
    </source>
</reference>
<sequence>MKTQQFKTNVKCGACVAAITPEMEKIENTTWKVDLAHPDRILTVEGVFSSLDVFTALEKSGYKAEKI</sequence>
<comment type="caution">
    <text evidence="1">The sequence shown here is derived from an EMBL/GenBank/DDBJ whole genome shotgun (WGS) entry which is preliminary data.</text>
</comment>
<evidence type="ECO:0000313" key="1">
    <source>
        <dbReference type="EMBL" id="MCH7413505.1"/>
    </source>
</evidence>
<organism evidence="1 2">
    <name type="scientific">Belliella alkalica</name>
    <dbReference type="NCBI Taxonomy" id="1730871"/>
    <lineage>
        <taxon>Bacteria</taxon>
        <taxon>Pseudomonadati</taxon>
        <taxon>Bacteroidota</taxon>
        <taxon>Cytophagia</taxon>
        <taxon>Cytophagales</taxon>
        <taxon>Cyclobacteriaceae</taxon>
        <taxon>Belliella</taxon>
    </lineage>
</organism>
<name>A0ABS9VBR8_9BACT</name>
<dbReference type="RefSeq" id="WP_241411315.1">
    <property type="nucleotide sequence ID" value="NZ_JAKZGO010000005.1"/>
</dbReference>
<dbReference type="InterPro" id="IPR036163">
    <property type="entry name" value="HMA_dom_sf"/>
</dbReference>
<dbReference type="EMBL" id="JAKZGO010000005">
    <property type="protein sequence ID" value="MCH7413505.1"/>
    <property type="molecule type" value="Genomic_DNA"/>
</dbReference>
<dbReference type="Gene3D" id="3.30.70.100">
    <property type="match status" value="1"/>
</dbReference>